<dbReference type="EMBL" id="JH598533">
    <property type="status" value="NOT_ANNOTATED_CDS"/>
    <property type="molecule type" value="Genomic_DNA"/>
</dbReference>
<dbReference type="EnsemblProtists" id="HpaT808464">
    <property type="protein sequence ID" value="HpaP808464"/>
    <property type="gene ID" value="HpaG808464"/>
</dbReference>
<keyword evidence="2" id="KW-1185">Reference proteome</keyword>
<reference evidence="1" key="2">
    <citation type="submission" date="2015-06" db="UniProtKB">
        <authorList>
            <consortium name="EnsemblProtists"/>
        </authorList>
    </citation>
    <scope>IDENTIFICATION</scope>
    <source>
        <strain evidence="1">Emoy2</strain>
    </source>
</reference>
<organism evidence="1 2">
    <name type="scientific">Hyaloperonospora arabidopsidis (strain Emoy2)</name>
    <name type="common">Downy mildew agent</name>
    <name type="synonym">Peronospora arabidopsidis</name>
    <dbReference type="NCBI Taxonomy" id="559515"/>
    <lineage>
        <taxon>Eukaryota</taxon>
        <taxon>Sar</taxon>
        <taxon>Stramenopiles</taxon>
        <taxon>Oomycota</taxon>
        <taxon>Peronosporomycetes</taxon>
        <taxon>Peronosporales</taxon>
        <taxon>Peronosporaceae</taxon>
        <taxon>Hyaloperonospora</taxon>
    </lineage>
</organism>
<reference evidence="2" key="1">
    <citation type="journal article" date="2010" name="Science">
        <title>Signatures of adaptation to obligate biotrophy in the Hyaloperonospora arabidopsidis genome.</title>
        <authorList>
            <person name="Baxter L."/>
            <person name="Tripathy S."/>
            <person name="Ishaque N."/>
            <person name="Boot N."/>
            <person name="Cabral A."/>
            <person name="Kemen E."/>
            <person name="Thines M."/>
            <person name="Ah-Fong A."/>
            <person name="Anderson R."/>
            <person name="Badejoko W."/>
            <person name="Bittner-Eddy P."/>
            <person name="Boore J.L."/>
            <person name="Chibucos M.C."/>
            <person name="Coates M."/>
            <person name="Dehal P."/>
            <person name="Delehaunty K."/>
            <person name="Dong S."/>
            <person name="Downton P."/>
            <person name="Dumas B."/>
            <person name="Fabro G."/>
            <person name="Fronick C."/>
            <person name="Fuerstenberg S.I."/>
            <person name="Fulton L."/>
            <person name="Gaulin E."/>
            <person name="Govers F."/>
            <person name="Hughes L."/>
            <person name="Humphray S."/>
            <person name="Jiang R.H."/>
            <person name="Judelson H."/>
            <person name="Kamoun S."/>
            <person name="Kyung K."/>
            <person name="Meijer H."/>
            <person name="Minx P."/>
            <person name="Morris P."/>
            <person name="Nelson J."/>
            <person name="Phuntumart V."/>
            <person name="Qutob D."/>
            <person name="Rehmany A."/>
            <person name="Rougon-Cardoso A."/>
            <person name="Ryden P."/>
            <person name="Torto-Alalibo T."/>
            <person name="Studholme D."/>
            <person name="Wang Y."/>
            <person name="Win J."/>
            <person name="Wood J."/>
            <person name="Clifton S.W."/>
            <person name="Rogers J."/>
            <person name="Van den Ackerveken G."/>
            <person name="Jones J.D."/>
            <person name="McDowell J.M."/>
            <person name="Beynon J."/>
            <person name="Tyler B.M."/>
        </authorList>
    </citation>
    <scope>NUCLEOTIDE SEQUENCE [LARGE SCALE GENOMIC DNA]</scope>
    <source>
        <strain evidence="2">Emoy2</strain>
    </source>
</reference>
<dbReference type="VEuPathDB" id="FungiDB:HpaG808464"/>
<proteinExistence type="predicted"/>
<dbReference type="Proteomes" id="UP000011713">
    <property type="component" value="Unassembled WGS sequence"/>
</dbReference>
<protein>
    <submittedName>
        <fullName evidence="1">Uncharacterized protein</fullName>
    </submittedName>
</protein>
<dbReference type="AlphaFoldDB" id="M4BPX5"/>
<evidence type="ECO:0000313" key="1">
    <source>
        <dbReference type="EnsemblProtists" id="HpaP808464"/>
    </source>
</evidence>
<name>M4BPX5_HYAAE</name>
<dbReference type="InParanoid" id="M4BPX5"/>
<sequence>MLLREATAQWWLRTFSKDLGLASTPVVPASRGTDPYLERLVQNGVDCSERDE</sequence>
<accession>M4BPX5</accession>
<dbReference type="HOGENOM" id="CLU_3091434_0_0_1"/>
<evidence type="ECO:0000313" key="2">
    <source>
        <dbReference type="Proteomes" id="UP000011713"/>
    </source>
</evidence>